<protein>
    <submittedName>
        <fullName evidence="3">Uncharacterized protein</fullName>
    </submittedName>
</protein>
<feature type="compositionally biased region" description="Acidic residues" evidence="1">
    <location>
        <begin position="546"/>
        <end position="562"/>
    </location>
</feature>
<evidence type="ECO:0000313" key="3">
    <source>
        <dbReference type="EMBL" id="TYK27910.1"/>
    </source>
</evidence>
<evidence type="ECO:0000313" key="2">
    <source>
        <dbReference type="EMBL" id="KAA0066763.1"/>
    </source>
</evidence>
<gene>
    <name evidence="3" type="ORF">E5676_scaffold384G00950</name>
    <name evidence="2" type="ORF">E6C27_scaffold271G001020</name>
</gene>
<proteinExistence type="predicted"/>
<dbReference type="EMBL" id="SSTD01002424">
    <property type="protein sequence ID" value="TYK27910.1"/>
    <property type="molecule type" value="Genomic_DNA"/>
</dbReference>
<sequence length="562" mass="63328">MDPYSDERLTKEVLYLHSLWHRGPPRNPKPTHDHSSTAVADPNPSNKRPIDPDRRKNKNKKKKKPRSDPPQDSGPEWPCPEPVQNQPSTSSGWPPIQPVATPAAQLVSSEERKNLAALQLQYKGSDACRKFFARNADSGSDEEEEEEEEDDGEMMESKEYTFFLKMFVENEELRVYYEKNCESGLFCCLVCVGMGKKKFGKKFKNCLALVQHSISISGTKKKRAHRAFGHVVSRVFGWDIDRLPTIVLKGEPLSRSLANSGDLKVQPEEIHVDNKNEVVSVSVNEDEQKLEEVKTAEDPTSNSKDLISGENDDAYKDTDVKLQVENADNSISGMGESNGEMDNLHVTILRACKEFQAAFFRSMNDDDVSEKESTDGAEEREEFKFFLKLFTENENLRRYYENHYGDGEFTCLACEVAGRKVKCFKTCSRLLQHSTQLGKNNIEKQGQKPQKTKVLKMGMLAHRAYTSVVCKVLGCDIKMLPAIVLNGEALGLSLTKSDVSKVCYFIKSISYYAFNFMLIFSINEAAALAKLQDKSDVQMQSSNADDIVEDDSTEVNELEGVE</sequence>
<dbReference type="Proteomes" id="UP000321393">
    <property type="component" value="Unassembled WGS sequence"/>
</dbReference>
<feature type="region of interest" description="Disordered" evidence="1">
    <location>
        <begin position="541"/>
        <end position="562"/>
    </location>
</feature>
<feature type="region of interest" description="Disordered" evidence="1">
    <location>
        <begin position="134"/>
        <end position="155"/>
    </location>
</feature>
<comment type="caution">
    <text evidence="3">The sequence shown here is derived from an EMBL/GenBank/DDBJ whole genome shotgun (WGS) entry which is preliminary data.</text>
</comment>
<dbReference type="PANTHER" id="PTHR34546">
    <property type="entry name" value="OS06G0153600 PROTEIN"/>
    <property type="match status" value="1"/>
</dbReference>
<feature type="region of interest" description="Disordered" evidence="1">
    <location>
        <begin position="285"/>
        <end position="312"/>
    </location>
</feature>
<feature type="region of interest" description="Disordered" evidence="1">
    <location>
        <begin position="20"/>
        <end position="105"/>
    </location>
</feature>
<feature type="compositionally biased region" description="Basic and acidic residues" evidence="1">
    <location>
        <begin position="286"/>
        <end position="297"/>
    </location>
</feature>
<organism evidence="3 5">
    <name type="scientific">Cucumis melo var. makuwa</name>
    <name type="common">Oriental melon</name>
    <dbReference type="NCBI Taxonomy" id="1194695"/>
    <lineage>
        <taxon>Eukaryota</taxon>
        <taxon>Viridiplantae</taxon>
        <taxon>Streptophyta</taxon>
        <taxon>Embryophyta</taxon>
        <taxon>Tracheophyta</taxon>
        <taxon>Spermatophyta</taxon>
        <taxon>Magnoliopsida</taxon>
        <taxon>eudicotyledons</taxon>
        <taxon>Gunneridae</taxon>
        <taxon>Pentapetalae</taxon>
        <taxon>rosids</taxon>
        <taxon>fabids</taxon>
        <taxon>Cucurbitales</taxon>
        <taxon>Cucurbitaceae</taxon>
        <taxon>Benincaseae</taxon>
        <taxon>Cucumis</taxon>
    </lineage>
</organism>
<feature type="compositionally biased region" description="Acidic residues" evidence="1">
    <location>
        <begin position="139"/>
        <end position="154"/>
    </location>
</feature>
<dbReference type="OrthoDB" id="1929495at2759"/>
<name>A0A5D3DXE1_CUCMM</name>
<dbReference type="STRING" id="1194695.A0A5D3DXE1"/>
<feature type="compositionally biased region" description="Basic residues" evidence="1">
    <location>
        <begin position="55"/>
        <end position="65"/>
    </location>
</feature>
<evidence type="ECO:0000313" key="4">
    <source>
        <dbReference type="Proteomes" id="UP000321393"/>
    </source>
</evidence>
<feature type="compositionally biased region" description="Polar residues" evidence="1">
    <location>
        <begin position="83"/>
        <end position="92"/>
    </location>
</feature>
<evidence type="ECO:0000313" key="5">
    <source>
        <dbReference type="Proteomes" id="UP000321947"/>
    </source>
</evidence>
<dbReference type="AlphaFoldDB" id="A0A5D3DXE1"/>
<evidence type="ECO:0000256" key="1">
    <source>
        <dbReference type="SAM" id="MobiDB-lite"/>
    </source>
</evidence>
<accession>A0A5D3DXE1</accession>
<dbReference type="Proteomes" id="UP000321947">
    <property type="component" value="Unassembled WGS sequence"/>
</dbReference>
<dbReference type="EMBL" id="SSTE01000806">
    <property type="protein sequence ID" value="KAA0066763.1"/>
    <property type="molecule type" value="Genomic_DNA"/>
</dbReference>
<dbReference type="PANTHER" id="PTHR34546:SF3">
    <property type="entry name" value="OS06G0153600 PROTEIN"/>
    <property type="match status" value="1"/>
</dbReference>
<reference evidence="4 5" key="1">
    <citation type="submission" date="2019-08" db="EMBL/GenBank/DDBJ databases">
        <title>Draft genome sequences of two oriental melons (Cucumis melo L. var makuwa).</title>
        <authorList>
            <person name="Kwon S.-Y."/>
        </authorList>
    </citation>
    <scope>NUCLEOTIDE SEQUENCE [LARGE SCALE GENOMIC DNA]</scope>
    <source>
        <strain evidence="5">cv. Chang Bougi</strain>
        <strain evidence="4">cv. SW 3</strain>
        <tissue evidence="3">Leaf</tissue>
    </source>
</reference>